<organism evidence="2">
    <name type="scientific">hydrothermal vent metagenome</name>
    <dbReference type="NCBI Taxonomy" id="652676"/>
    <lineage>
        <taxon>unclassified sequences</taxon>
        <taxon>metagenomes</taxon>
        <taxon>ecological metagenomes</taxon>
    </lineage>
</organism>
<evidence type="ECO:0000259" key="1">
    <source>
        <dbReference type="PROSITE" id="PS50943"/>
    </source>
</evidence>
<reference evidence="2" key="1">
    <citation type="submission" date="2016-10" db="EMBL/GenBank/DDBJ databases">
        <authorList>
            <person name="de Groot N.N."/>
        </authorList>
    </citation>
    <scope>NUCLEOTIDE SEQUENCE</scope>
</reference>
<sequence>MNTTGFGYFLRDIRENGKISLRKLALETQLDPANLSRMEREMSPAPRVEVVQRIAKALCDLQNLSMAECEKLKRDLLDSAGQLTDNADLIDDLKQRFAERLRDQGMAEFYIIDAVNKVSLETMDRVLSGQEMLEIADTDSLSLAEIEERKSKGEEVHSLKMKEVPMDSSVSYSRSSASDYIDENLKKFESISLAPSSPSPRRRSRAVKKTKFRAGSRAFIEVDGDLTSYQEELLRSITNTLRSILKGK</sequence>
<dbReference type="PROSITE" id="PS50943">
    <property type="entry name" value="HTH_CROC1"/>
    <property type="match status" value="1"/>
</dbReference>
<feature type="domain" description="HTH cro/C1-type" evidence="1">
    <location>
        <begin position="10"/>
        <end position="64"/>
    </location>
</feature>
<evidence type="ECO:0000313" key="2">
    <source>
        <dbReference type="EMBL" id="SFV76350.1"/>
    </source>
</evidence>
<dbReference type="EMBL" id="FPHQ01000112">
    <property type="protein sequence ID" value="SFV76350.1"/>
    <property type="molecule type" value="Genomic_DNA"/>
</dbReference>
<protein>
    <recommendedName>
        <fullName evidence="1">HTH cro/C1-type domain-containing protein</fullName>
    </recommendedName>
</protein>
<name>A0A1W1D779_9ZZZZ</name>
<gene>
    <name evidence="2" type="ORF">MNB_SUP05-10-425</name>
</gene>
<dbReference type="Pfam" id="PF01381">
    <property type="entry name" value="HTH_3"/>
    <property type="match status" value="1"/>
</dbReference>
<proteinExistence type="predicted"/>
<dbReference type="Gene3D" id="1.10.260.40">
    <property type="entry name" value="lambda repressor-like DNA-binding domains"/>
    <property type="match status" value="1"/>
</dbReference>
<dbReference type="InterPro" id="IPR010982">
    <property type="entry name" value="Lambda_DNA-bd_dom_sf"/>
</dbReference>
<dbReference type="SMART" id="SM00530">
    <property type="entry name" value="HTH_XRE"/>
    <property type="match status" value="1"/>
</dbReference>
<dbReference type="CDD" id="cd00093">
    <property type="entry name" value="HTH_XRE"/>
    <property type="match status" value="1"/>
</dbReference>
<dbReference type="SUPFAM" id="SSF47413">
    <property type="entry name" value="lambda repressor-like DNA-binding domains"/>
    <property type="match status" value="1"/>
</dbReference>
<accession>A0A1W1D779</accession>
<dbReference type="AlphaFoldDB" id="A0A1W1D779"/>
<dbReference type="GO" id="GO:0003677">
    <property type="term" value="F:DNA binding"/>
    <property type="evidence" value="ECO:0007669"/>
    <property type="project" value="InterPro"/>
</dbReference>
<dbReference type="InterPro" id="IPR001387">
    <property type="entry name" value="Cro/C1-type_HTH"/>
</dbReference>